<gene>
    <name evidence="3" type="ORF">KO481_36895</name>
</gene>
<dbReference type="EMBL" id="JAHKNI010000018">
    <property type="protein sequence ID" value="MBU3067086.1"/>
    <property type="molecule type" value="Genomic_DNA"/>
</dbReference>
<keyword evidence="2" id="KW-0472">Membrane</keyword>
<feature type="region of interest" description="Disordered" evidence="1">
    <location>
        <begin position="313"/>
        <end position="343"/>
    </location>
</feature>
<evidence type="ECO:0000256" key="1">
    <source>
        <dbReference type="SAM" id="MobiDB-lite"/>
    </source>
</evidence>
<accession>A0ABS6B9V5</accession>
<keyword evidence="2" id="KW-1133">Transmembrane helix</keyword>
<name>A0ABS6B9V5_9NOCA</name>
<sequence>MSVVDVVLSDNRLWARSESTHWDGPPSIVPASDGTSFVVGEQLRPQYPAVSMVRLAAADRIAFSRSQLPPITDAWAVTLGAVLNNLSLPTPCEQLTIVGPSDWGRRRRAAVEAAARRMVQRVSIEPLARRAASLGASTAQQQRIAVLELNPLSTTVTLVGRSGQDTWIQACEHEPTVGLADVDEGHGLPDVVAVIARLLAGQPPTYLLAAGVSDPALLEALSAILAQQCGFPVDVRPLSGVELIRGAHPGMSMPPAPAALAPPVEFDSLHQQAVATRPPETRRNALYIGIAAAAVLVLVAIGAVIALTAGSKSKPTAAPTSAAVPSPGAVTTTSAPPQPPQSFGHLQIRIPSGWHVSKQVGDNVYLSPDDGSRQRITIEQKALTAGATVDNVADSLDVQIKRSPAGRFSELTRNAVFADRSGLSYEEYPGGGTTVRWQVLVDSDVEASIGCQYPQDKWQALAPTCEQVVRDVKFTQ</sequence>
<feature type="transmembrane region" description="Helical" evidence="2">
    <location>
        <begin position="285"/>
        <end position="307"/>
    </location>
</feature>
<dbReference type="Proteomes" id="UP000733379">
    <property type="component" value="Unassembled WGS sequence"/>
</dbReference>
<evidence type="ECO:0000313" key="4">
    <source>
        <dbReference type="Proteomes" id="UP000733379"/>
    </source>
</evidence>
<organism evidence="3 4">
    <name type="scientific">Nocardia albiluteola</name>
    <dbReference type="NCBI Taxonomy" id="2842303"/>
    <lineage>
        <taxon>Bacteria</taxon>
        <taxon>Bacillati</taxon>
        <taxon>Actinomycetota</taxon>
        <taxon>Actinomycetes</taxon>
        <taxon>Mycobacteriales</taxon>
        <taxon>Nocardiaceae</taxon>
        <taxon>Nocardia</taxon>
    </lineage>
</organism>
<dbReference type="RefSeq" id="WP_215923172.1">
    <property type="nucleotide sequence ID" value="NZ_JAHKNI010000018.1"/>
</dbReference>
<dbReference type="NCBIfam" id="TIGR03931">
    <property type="entry name" value="T7SS_Rv3446c"/>
    <property type="match status" value="1"/>
</dbReference>
<dbReference type="InterPro" id="IPR023840">
    <property type="entry name" value="T7SS_Rv3446c"/>
</dbReference>
<evidence type="ECO:0000256" key="2">
    <source>
        <dbReference type="SAM" id="Phobius"/>
    </source>
</evidence>
<keyword evidence="2" id="KW-0812">Transmembrane</keyword>
<reference evidence="3 4" key="1">
    <citation type="submission" date="2021-06" db="EMBL/GenBank/DDBJ databases">
        <title>Actinomycetes sequencing.</title>
        <authorList>
            <person name="Shan Q."/>
        </authorList>
    </citation>
    <scope>NUCLEOTIDE SEQUENCE [LARGE SCALE GENOMIC DNA]</scope>
    <source>
        <strain evidence="3 4">NEAU-G5</strain>
    </source>
</reference>
<feature type="compositionally biased region" description="Low complexity" evidence="1">
    <location>
        <begin position="313"/>
        <end position="327"/>
    </location>
</feature>
<evidence type="ECO:0000313" key="3">
    <source>
        <dbReference type="EMBL" id="MBU3067086.1"/>
    </source>
</evidence>
<comment type="caution">
    <text evidence="3">The sequence shown here is derived from an EMBL/GenBank/DDBJ whole genome shotgun (WGS) entry which is preliminary data.</text>
</comment>
<keyword evidence="4" id="KW-1185">Reference proteome</keyword>
<proteinExistence type="predicted"/>
<protein>
    <submittedName>
        <fullName evidence="3">Type VII secretion-associated protein</fullName>
    </submittedName>
</protein>